<dbReference type="SUPFAM" id="SSF56672">
    <property type="entry name" value="DNA/RNA polymerases"/>
    <property type="match status" value="1"/>
</dbReference>
<dbReference type="InterPro" id="IPR000605">
    <property type="entry name" value="Helicase_SF3_ssDNA/RNA_vir"/>
</dbReference>
<dbReference type="Pfam" id="PF00680">
    <property type="entry name" value="RdRP_1"/>
    <property type="match status" value="1"/>
</dbReference>
<evidence type="ECO:0000256" key="3">
    <source>
        <dbReference type="ARBA" id="ARBA00022741"/>
    </source>
</evidence>
<protein>
    <recommendedName>
        <fullName evidence="13">RNA-directed RNA polymerase</fullName>
    </recommendedName>
</protein>
<evidence type="ECO:0000256" key="6">
    <source>
        <dbReference type="ARBA" id="ARBA00022840"/>
    </source>
</evidence>
<dbReference type="GO" id="GO:0003723">
    <property type="term" value="F:RNA binding"/>
    <property type="evidence" value="ECO:0007669"/>
    <property type="project" value="InterPro"/>
</dbReference>
<evidence type="ECO:0000259" key="10">
    <source>
        <dbReference type="PROSITE" id="PS50507"/>
    </source>
</evidence>
<dbReference type="Gene3D" id="3.30.70.270">
    <property type="match status" value="1"/>
</dbReference>
<keyword evidence="9" id="KW-1133">Transmembrane helix</keyword>
<keyword evidence="4" id="KW-0378">Hydrolase</keyword>
<proteinExistence type="predicted"/>
<dbReference type="Pfam" id="PF00910">
    <property type="entry name" value="RNA_helicase"/>
    <property type="match status" value="1"/>
</dbReference>
<dbReference type="GO" id="GO:0003724">
    <property type="term" value="F:RNA helicase activity"/>
    <property type="evidence" value="ECO:0007669"/>
    <property type="project" value="InterPro"/>
</dbReference>
<evidence type="ECO:0000259" key="11">
    <source>
        <dbReference type="PROSITE" id="PS51218"/>
    </source>
</evidence>
<evidence type="ECO:0008006" key="13">
    <source>
        <dbReference type="Google" id="ProtNLM"/>
    </source>
</evidence>
<dbReference type="SUPFAM" id="SSF50494">
    <property type="entry name" value="Trypsin-like serine proteases"/>
    <property type="match status" value="1"/>
</dbReference>
<dbReference type="InterPro" id="IPR043504">
    <property type="entry name" value="Peptidase_S1_PA_chymotrypsin"/>
</dbReference>
<dbReference type="InterPro" id="IPR007094">
    <property type="entry name" value="RNA-dir_pol_PSvirus"/>
</dbReference>
<feature type="compositionally biased region" description="Basic and acidic residues" evidence="8">
    <location>
        <begin position="887"/>
        <end position="898"/>
    </location>
</feature>
<dbReference type="GO" id="GO:0006351">
    <property type="term" value="P:DNA-templated transcription"/>
    <property type="evidence" value="ECO:0007669"/>
    <property type="project" value="InterPro"/>
</dbReference>
<keyword evidence="5" id="KW-0788">Thiol protease</keyword>
<dbReference type="InterPro" id="IPR009003">
    <property type="entry name" value="Peptidase_S1_PA"/>
</dbReference>
<evidence type="ECO:0000256" key="9">
    <source>
        <dbReference type="SAM" id="Phobius"/>
    </source>
</evidence>
<keyword evidence="5" id="KW-0645">Protease</keyword>
<reference evidence="12" key="1">
    <citation type="submission" date="2020-11" db="EMBL/GenBank/DDBJ databases">
        <title>Viral genomes from river ports along the Yangtze River in China.</title>
        <authorList>
            <person name="Lu J."/>
            <person name="Shen Q."/>
            <person name="Yang S."/>
            <person name="Zhang W."/>
        </authorList>
    </citation>
    <scope>NUCLEOTIDE SEQUENCE</scope>
    <source>
        <strain evidence="12">6nt-RDRP-1</strain>
    </source>
</reference>
<evidence type="ECO:0000256" key="4">
    <source>
        <dbReference type="ARBA" id="ARBA00022801"/>
    </source>
</evidence>
<keyword evidence="1" id="KW-0808">Transferase</keyword>
<keyword evidence="9" id="KW-0812">Transmembrane</keyword>
<dbReference type="GO" id="GO:0039694">
    <property type="term" value="P:viral RNA genome replication"/>
    <property type="evidence" value="ECO:0007669"/>
    <property type="project" value="InterPro"/>
</dbReference>
<keyword evidence="3" id="KW-0547">Nucleotide-binding</keyword>
<feature type="region of interest" description="Disordered" evidence="8">
    <location>
        <begin position="869"/>
        <end position="898"/>
    </location>
</feature>
<dbReference type="InterPro" id="IPR043128">
    <property type="entry name" value="Rev_trsase/Diguanyl_cyclase"/>
</dbReference>
<evidence type="ECO:0000256" key="8">
    <source>
        <dbReference type="SAM" id="MobiDB-lite"/>
    </source>
</evidence>
<feature type="transmembrane region" description="Helical" evidence="9">
    <location>
        <begin position="770"/>
        <end position="792"/>
    </location>
</feature>
<keyword evidence="6" id="KW-0067">ATP-binding</keyword>
<dbReference type="PROSITE" id="PS50507">
    <property type="entry name" value="RDRP_SSRNA_POS"/>
    <property type="match status" value="1"/>
</dbReference>
<dbReference type="PROSITE" id="PS51218">
    <property type="entry name" value="SF3_HELICASE_2"/>
    <property type="match status" value="1"/>
</dbReference>
<dbReference type="CDD" id="cd23195">
    <property type="entry name" value="Marnaviridae_RdRp"/>
    <property type="match status" value="1"/>
</dbReference>
<keyword evidence="2" id="KW-0548">Nucleotidyltransferase</keyword>
<dbReference type="InterPro" id="IPR027417">
    <property type="entry name" value="P-loop_NTPase"/>
</dbReference>
<dbReference type="GO" id="GO:0008234">
    <property type="term" value="F:cysteine-type peptidase activity"/>
    <property type="evidence" value="ECO:0007669"/>
    <property type="project" value="UniProtKB-KW"/>
</dbReference>
<evidence type="ECO:0000256" key="1">
    <source>
        <dbReference type="ARBA" id="ARBA00022679"/>
    </source>
</evidence>
<keyword evidence="7" id="KW-0693">Viral RNA replication</keyword>
<feature type="domain" description="SF3 helicase" evidence="11">
    <location>
        <begin position="443"/>
        <end position="617"/>
    </location>
</feature>
<dbReference type="SUPFAM" id="SSF52540">
    <property type="entry name" value="P-loop containing nucleoside triphosphate hydrolases"/>
    <property type="match status" value="1"/>
</dbReference>
<sequence>MKFFRFPTFLTQDKISRVAVTNECDATPTWTPVRVNAPQRKLKEHNDAMAVRTLVQCGTITIIVTARFASELYALVRYRLVEHFQGHRLLNRSAPNFSLTFRGRPLTERHIMLRSYGISDESIVEVQFHLLLGGSTPEQKLERELRRECGDKKVKAALRAEARAAAMTLQSGNMDIKAQLLSLLGRQHADFIISLLEGVVILGYQLVHSDTHQDRIVALLAFAKGQSSEPLLSSARLQLLIQKVAELLEGDLATEVVHEELGQVSEAFEPQALTEGLESLRGFLNNYEAVRDGVMMQKLHRFLMYALSLSLFEKVGVTFDSFRYSTIEREAIKRKHTAGPDFIHCIVDTTLFLIERGYQCMKTGDMASIFHSGGAYEEWFNRASAVMKQSKFLSNPEPQGMNLPSWLADLEDCIDKGKAIGRHTRTMDALGKRSYLHMQQSLEMCKADYLSKRAAGADRRAPFGVLVYGGSGIAKSAFTKALYYHFGKLTGNNIDDEFRYVRNANDDFWSGFRSYQWCIQLDDIAYLHPTKAPQGDPSVLEMLQVVNSVPFVPNQAELEDKGRTPMRAQLVVATSNSKTLNAYHYFNCPLAIQRRLPYVITLEVKPEYARDGVFLDSDKVPPTEPGAYPDFWLITVDQVVPAGADQATFKTLEKFSDIYLFMDWYSARVLEFRSQQDKVNASDRAMQEIRLCELCHRPEGRGICDECQFPLTQQVLEAEFIPNGMFNRTLQGTVEHAVFNTFEVSASEWWTSLVARATNLGDAQHRYETLVLLCTFFISYFHNALFALARVCYRCGLPDVGVKLDLFCLKIVRCVSSAILYRAGREVQRRIGRVKMFVMIAGALTTVAFLLKMSSALWMPVSKRQRRANRRAAAAHPQGNVQSLPVRESETVGRAPADKGEQQNVWYRDEFVCTAFDMPMKGLSWNALTDAQVMDHTGRNMLVLHAHAEGAARVKVNRAIALGGQLYVTNNHGLPLDGDLTVQVIAAGVVEGISANLSFKLTQAEIYRKPDIDVAFFQIKAAPPRKVITDLLVSEAMSGSAHGYYVQRDDEGRVRSIDVKQVSKSVVQVSTLGSMRVWKGFVSEPTRTGDCGSALLLRNTSGVFLAGMHIAGCGNTVAATPLTRELVDDAIAHFKEYMIQSGQPLLSAPSAQRVMTGLHGRSPFRFIPDGVATVYGSFVGARGGGKSKVVDSLLRSAAEARGYVVKTAAPAMRGWEPWYNAAKEMINPVTQLRGDILERVKQEFLADIKARIDMGQLQEEVFVYDNVTAVNGANGVRFVDKMNRATSMGCPWKKTKKGFLEDMAPTATCADPKMFTAEVMDRVDEYIESYKRGTRCMPVFSGSLKDEALKQSKVDSKSTRVFCASPADWNTVVRKYYLSFIRFMQLNRFIFEASIGCVAQSREWEDIQKFITRFGDNRMIAGDYKAFDKRMPATVILAAFDIIREVCRLSGNFTDEDLRVMTGVAFDTAFPLVDLNGDLVEFFGSNPSGHPLTVVINSLVNSLYVRYSYAILNPAGETAADFKKNVALQTYGDDNVMGVSSTCTWFNHTSLANALASVGIVYTMADKEAESVPFIHISQVSFLKRVWRYDSELDALTCPLDEDSIAKMLTKCIPSRTVTLEKQAIDVLSTVTREYFWYGREVFERKRQMCIDIAVEVELEHVVEASTFPSWDELKSSFDNASASRLHCRW</sequence>
<evidence type="ECO:0000313" key="12">
    <source>
        <dbReference type="EMBL" id="QRQ90204.1"/>
    </source>
</evidence>
<evidence type="ECO:0000256" key="2">
    <source>
        <dbReference type="ARBA" id="ARBA00022695"/>
    </source>
</evidence>
<dbReference type="GO" id="GO:0003968">
    <property type="term" value="F:RNA-directed RNA polymerase activity"/>
    <property type="evidence" value="ECO:0007669"/>
    <property type="project" value="InterPro"/>
</dbReference>
<organism evidence="12">
    <name type="scientific">Riboviria sp</name>
    <dbReference type="NCBI Taxonomy" id="2585031"/>
    <lineage>
        <taxon>Viruses</taxon>
        <taxon>Riboviria</taxon>
    </lineage>
</organism>
<dbReference type="InterPro" id="IPR014759">
    <property type="entry name" value="Helicase_SF3_ssRNA_vir"/>
</dbReference>
<evidence type="ECO:0000256" key="7">
    <source>
        <dbReference type="ARBA" id="ARBA00022953"/>
    </source>
</evidence>
<dbReference type="EMBL" id="MW348215">
    <property type="protein sequence ID" value="QRQ90204.1"/>
    <property type="molecule type" value="Genomic_RNA"/>
</dbReference>
<keyword evidence="9" id="KW-0472">Membrane</keyword>
<dbReference type="InterPro" id="IPR043502">
    <property type="entry name" value="DNA/RNA_pol_sf"/>
</dbReference>
<name>A0A893A889_9VIRU</name>
<dbReference type="Gene3D" id="2.40.10.10">
    <property type="entry name" value="Trypsin-like serine proteases"/>
    <property type="match status" value="1"/>
</dbReference>
<feature type="transmembrane region" description="Helical" evidence="9">
    <location>
        <begin position="836"/>
        <end position="861"/>
    </location>
</feature>
<feature type="domain" description="RdRp catalytic" evidence="10">
    <location>
        <begin position="1417"/>
        <end position="1547"/>
    </location>
</feature>
<dbReference type="InterPro" id="IPR001205">
    <property type="entry name" value="RNA-dir_pol_C"/>
</dbReference>
<evidence type="ECO:0000256" key="5">
    <source>
        <dbReference type="ARBA" id="ARBA00022807"/>
    </source>
</evidence>
<accession>A0A893A889</accession>
<dbReference type="GO" id="GO:0005524">
    <property type="term" value="F:ATP binding"/>
    <property type="evidence" value="ECO:0007669"/>
    <property type="project" value="UniProtKB-KW"/>
</dbReference>